<comment type="cofactor">
    <cofactor evidence="6">
        <name>Zn(2+)</name>
        <dbReference type="ChEBI" id="CHEBI:29105"/>
    </cofactor>
</comment>
<dbReference type="InterPro" id="IPR002328">
    <property type="entry name" value="ADH_Zn_CS"/>
</dbReference>
<dbReference type="Proteomes" id="UP000657574">
    <property type="component" value="Unassembled WGS sequence"/>
</dbReference>
<dbReference type="CDD" id="cd08279">
    <property type="entry name" value="Zn_ADH_class_III"/>
    <property type="match status" value="1"/>
</dbReference>
<keyword evidence="9" id="KW-1185">Reference proteome</keyword>
<dbReference type="AlphaFoldDB" id="A0A917KZW3"/>
<dbReference type="PROSITE" id="PS00059">
    <property type="entry name" value="ADH_ZINC"/>
    <property type="match status" value="1"/>
</dbReference>
<keyword evidence="4" id="KW-0560">Oxidoreductase</keyword>
<dbReference type="GO" id="GO:0008270">
    <property type="term" value="F:zinc ion binding"/>
    <property type="evidence" value="ECO:0007669"/>
    <property type="project" value="InterPro"/>
</dbReference>
<keyword evidence="5" id="KW-0520">NAD</keyword>
<dbReference type="InterPro" id="IPR011032">
    <property type="entry name" value="GroES-like_sf"/>
</dbReference>
<dbReference type="RefSeq" id="WP_189313780.1">
    <property type="nucleotide sequence ID" value="NZ_BMQA01000019.1"/>
</dbReference>
<proteinExistence type="inferred from homology"/>
<dbReference type="GO" id="GO:0046294">
    <property type="term" value="P:formaldehyde catabolic process"/>
    <property type="evidence" value="ECO:0007669"/>
    <property type="project" value="TreeGrafter"/>
</dbReference>
<name>A0A917KZW3_9ACTN</name>
<dbReference type="SMART" id="SM00829">
    <property type="entry name" value="PKS_ER"/>
    <property type="match status" value="1"/>
</dbReference>
<evidence type="ECO:0000256" key="5">
    <source>
        <dbReference type="ARBA" id="ARBA00023027"/>
    </source>
</evidence>
<feature type="domain" description="Enoyl reductase (ER)" evidence="7">
    <location>
        <begin position="12"/>
        <end position="369"/>
    </location>
</feature>
<evidence type="ECO:0000259" key="7">
    <source>
        <dbReference type="SMART" id="SM00829"/>
    </source>
</evidence>
<dbReference type="SUPFAM" id="SSF50129">
    <property type="entry name" value="GroES-like"/>
    <property type="match status" value="2"/>
</dbReference>
<evidence type="ECO:0000256" key="3">
    <source>
        <dbReference type="ARBA" id="ARBA00022833"/>
    </source>
</evidence>
<keyword evidence="3 6" id="KW-0862">Zinc</keyword>
<dbReference type="GO" id="GO:0005829">
    <property type="term" value="C:cytosol"/>
    <property type="evidence" value="ECO:0007669"/>
    <property type="project" value="TreeGrafter"/>
</dbReference>
<dbReference type="Gene3D" id="3.90.180.10">
    <property type="entry name" value="Medium-chain alcohol dehydrogenases, catalytic domain"/>
    <property type="match status" value="1"/>
</dbReference>
<comment type="similarity">
    <text evidence="1 6">Belongs to the zinc-containing alcohol dehydrogenase family.</text>
</comment>
<gene>
    <name evidence="8" type="ORF">GCM10010121_053220</name>
</gene>
<dbReference type="GO" id="GO:0051903">
    <property type="term" value="F:S-(hydroxymethyl)glutathione dehydrogenase [NAD(P)+] activity"/>
    <property type="evidence" value="ECO:0007669"/>
    <property type="project" value="TreeGrafter"/>
</dbReference>
<evidence type="ECO:0000256" key="2">
    <source>
        <dbReference type="ARBA" id="ARBA00022723"/>
    </source>
</evidence>
<dbReference type="SUPFAM" id="SSF51735">
    <property type="entry name" value="NAD(P)-binding Rossmann-fold domains"/>
    <property type="match status" value="1"/>
</dbReference>
<evidence type="ECO:0000256" key="4">
    <source>
        <dbReference type="ARBA" id="ARBA00023002"/>
    </source>
</evidence>
<dbReference type="InterPro" id="IPR013149">
    <property type="entry name" value="ADH-like_C"/>
</dbReference>
<dbReference type="Pfam" id="PF08240">
    <property type="entry name" value="ADH_N"/>
    <property type="match status" value="1"/>
</dbReference>
<comment type="caution">
    <text evidence="8">The sequence shown here is derived from an EMBL/GenBank/DDBJ whole genome shotgun (WGS) entry which is preliminary data.</text>
</comment>
<keyword evidence="2 6" id="KW-0479">Metal-binding</keyword>
<dbReference type="InterPro" id="IPR036291">
    <property type="entry name" value="NAD(P)-bd_dom_sf"/>
</dbReference>
<evidence type="ECO:0000256" key="6">
    <source>
        <dbReference type="RuleBase" id="RU361277"/>
    </source>
</evidence>
<organism evidence="8 9">
    <name type="scientific">Streptomyces brasiliensis</name>
    <dbReference type="NCBI Taxonomy" id="1954"/>
    <lineage>
        <taxon>Bacteria</taxon>
        <taxon>Bacillati</taxon>
        <taxon>Actinomycetota</taxon>
        <taxon>Actinomycetes</taxon>
        <taxon>Kitasatosporales</taxon>
        <taxon>Streptomycetaceae</taxon>
        <taxon>Streptomyces</taxon>
    </lineage>
</organism>
<reference evidence="8" key="1">
    <citation type="journal article" date="2014" name="Int. J. Syst. Evol. Microbiol.">
        <title>Complete genome sequence of Corynebacterium casei LMG S-19264T (=DSM 44701T), isolated from a smear-ripened cheese.</title>
        <authorList>
            <consortium name="US DOE Joint Genome Institute (JGI-PGF)"/>
            <person name="Walter F."/>
            <person name="Albersmeier A."/>
            <person name="Kalinowski J."/>
            <person name="Ruckert C."/>
        </authorList>
    </citation>
    <scope>NUCLEOTIDE SEQUENCE</scope>
    <source>
        <strain evidence="8">JCM 3086</strain>
    </source>
</reference>
<dbReference type="InterPro" id="IPR023921">
    <property type="entry name" value="ADH_Zn_actinomycetes"/>
</dbReference>
<evidence type="ECO:0000256" key="1">
    <source>
        <dbReference type="ARBA" id="ARBA00008072"/>
    </source>
</evidence>
<protein>
    <submittedName>
        <fullName evidence="8">Alcohol dehydrogenase</fullName>
    </submittedName>
</protein>
<dbReference type="Pfam" id="PF00107">
    <property type="entry name" value="ADH_zinc_N"/>
    <property type="match status" value="1"/>
</dbReference>
<dbReference type="NCBIfam" id="TIGR03989">
    <property type="entry name" value="Rxyl_3153"/>
    <property type="match status" value="1"/>
</dbReference>
<dbReference type="InterPro" id="IPR020843">
    <property type="entry name" value="ER"/>
</dbReference>
<dbReference type="Gene3D" id="3.40.50.720">
    <property type="entry name" value="NAD(P)-binding Rossmann-like Domain"/>
    <property type="match status" value="1"/>
</dbReference>
<evidence type="ECO:0000313" key="9">
    <source>
        <dbReference type="Proteomes" id="UP000657574"/>
    </source>
</evidence>
<sequence length="372" mass="39206">MKSRGALVWGPGPTEWVVEDLILDDPKEGEALVRLKAAGLCHSDAHLSFGDQSRESYPFLGGHEGAGIVEKVGPGVTSLAVGDHVTTTFMPSCGTCAWCVKGRGNLCDRGAELMSGYMLDGTHRIHTAGGDPVGPMTFLGTFSEYIVSPVESLIKIDKDIPFEAAAITACAVPTGWGTAVNIAGVQPDDVVMVIGVGGVGMSAVQGARMAGAREIIVVDPAEFKRQQAPRFGATHVAADLEEAQPLVQELTRGVGVDRAILTMGVVDADLIQPILNHVSKGGVLAIGGVSAETQTDAKLGVLGFVLLEQQIRGGIYGGCQPAVDVPRLLGMYKRGALKLDEMVTRTYKLEQINEAYKHMAEGSNIRGVIVYD</sequence>
<dbReference type="PANTHER" id="PTHR43880">
    <property type="entry name" value="ALCOHOL DEHYDROGENASE"/>
    <property type="match status" value="1"/>
</dbReference>
<dbReference type="PANTHER" id="PTHR43880:SF12">
    <property type="entry name" value="ALCOHOL DEHYDROGENASE CLASS-3"/>
    <property type="match status" value="1"/>
</dbReference>
<accession>A0A917KZW3</accession>
<dbReference type="InterPro" id="IPR013154">
    <property type="entry name" value="ADH-like_N"/>
</dbReference>
<reference evidence="8" key="2">
    <citation type="submission" date="2020-09" db="EMBL/GenBank/DDBJ databases">
        <authorList>
            <person name="Sun Q."/>
            <person name="Ohkuma M."/>
        </authorList>
    </citation>
    <scope>NUCLEOTIDE SEQUENCE</scope>
    <source>
        <strain evidence="8">JCM 3086</strain>
    </source>
</reference>
<evidence type="ECO:0000313" key="8">
    <source>
        <dbReference type="EMBL" id="GGJ35328.1"/>
    </source>
</evidence>
<dbReference type="EMBL" id="BMQA01000019">
    <property type="protein sequence ID" value="GGJ35328.1"/>
    <property type="molecule type" value="Genomic_DNA"/>
</dbReference>